<organism evidence="7">
    <name type="scientific">Tetraselmis chuii</name>
    <dbReference type="NCBI Taxonomy" id="63592"/>
    <lineage>
        <taxon>Eukaryota</taxon>
        <taxon>Viridiplantae</taxon>
        <taxon>Chlorophyta</taxon>
        <taxon>core chlorophytes</taxon>
        <taxon>Chlorodendrophyceae</taxon>
        <taxon>Chlorodendrales</taxon>
        <taxon>Chlorodendraceae</taxon>
        <taxon>Tetraselmis</taxon>
    </lineage>
</organism>
<dbReference type="Pfam" id="PF14631">
    <property type="entry name" value="FancD2"/>
    <property type="match status" value="1"/>
</dbReference>
<keyword evidence="3" id="KW-0832">Ubl conjugation</keyword>
<evidence type="ECO:0000256" key="2">
    <source>
        <dbReference type="ARBA" id="ARBA00022499"/>
    </source>
</evidence>
<dbReference type="GO" id="GO:0005634">
    <property type="term" value="C:nucleus"/>
    <property type="evidence" value="ECO:0007669"/>
    <property type="project" value="UniProtKB-SubCell"/>
</dbReference>
<dbReference type="GO" id="GO:0070182">
    <property type="term" value="F:DNA polymerase binding"/>
    <property type="evidence" value="ECO:0007669"/>
    <property type="project" value="TreeGrafter"/>
</dbReference>
<dbReference type="GO" id="GO:0000793">
    <property type="term" value="C:condensed chromosome"/>
    <property type="evidence" value="ECO:0007669"/>
    <property type="project" value="TreeGrafter"/>
</dbReference>
<gene>
    <name evidence="7" type="ORF">TCHU04912_LOCUS96</name>
</gene>
<proteinExistence type="inferred from homology"/>
<name>A0A7S1WYI7_9CHLO</name>
<dbReference type="PANTHER" id="PTHR32086:SF0">
    <property type="entry name" value="FANCONI ANEMIA GROUP D2 PROTEIN"/>
    <property type="match status" value="1"/>
</dbReference>
<keyword evidence="2" id="KW-1017">Isopeptide bond</keyword>
<sequence length="347" mass="38394">MGKEGGDFDDDMSALRIMHAILEVMQWAGAALPGGDASSGWGVAHMKRKLSLAAGGVLEEKWDHCPISPGDFSAGAGWKGRNMQIAEVVALHVRFADNPVETVELLTTEHLMQVESGRGAGARRALESHPSLSSATLPVWYRVLHEELGREWDGIVAEALALQRGRTRADPSKVEALAQRSAGAVKACSRLVQIVKLHESKLAVQAAAVKHAGRFIELFMKSLAFWEDHWNEHKERFTGMVKELQKGTRLLQVICCEGKSRKERVMVTKVPGLKRTLERFIFRMKAFFHGTDLVNNFWMGNLKHKNLRGEEVASQAEPGYSDEEEGEEEEGEGEEEDGPNSADEADN</sequence>
<evidence type="ECO:0000256" key="5">
    <source>
        <dbReference type="ARBA" id="ARBA00093456"/>
    </source>
</evidence>
<evidence type="ECO:0000256" key="4">
    <source>
        <dbReference type="ARBA" id="ARBA00023242"/>
    </source>
</evidence>
<evidence type="ECO:0000256" key="1">
    <source>
        <dbReference type="ARBA" id="ARBA00004123"/>
    </source>
</evidence>
<dbReference type="PANTHER" id="PTHR32086">
    <property type="entry name" value="FANCONI ANEMIA GROUP D2 PROTEIN"/>
    <property type="match status" value="1"/>
</dbReference>
<dbReference type="InterPro" id="IPR029448">
    <property type="entry name" value="FANCD2"/>
</dbReference>
<dbReference type="GO" id="GO:0031573">
    <property type="term" value="P:mitotic intra-S DNA damage checkpoint signaling"/>
    <property type="evidence" value="ECO:0007669"/>
    <property type="project" value="TreeGrafter"/>
</dbReference>
<reference evidence="7" key="1">
    <citation type="submission" date="2021-01" db="EMBL/GenBank/DDBJ databases">
        <authorList>
            <person name="Corre E."/>
            <person name="Pelletier E."/>
            <person name="Niang G."/>
            <person name="Scheremetjew M."/>
            <person name="Finn R."/>
            <person name="Kale V."/>
            <person name="Holt S."/>
            <person name="Cochrane G."/>
            <person name="Meng A."/>
            <person name="Brown T."/>
            <person name="Cohen L."/>
        </authorList>
    </citation>
    <scope>NUCLEOTIDE SEQUENCE</scope>
    <source>
        <strain evidence="7">PLY429</strain>
    </source>
</reference>
<evidence type="ECO:0000313" key="7">
    <source>
        <dbReference type="EMBL" id="CAD9197863.1"/>
    </source>
</evidence>
<dbReference type="AlphaFoldDB" id="A0A7S1WYI7"/>
<keyword evidence="4" id="KW-0539">Nucleus</keyword>
<feature type="region of interest" description="Disordered" evidence="6">
    <location>
        <begin position="309"/>
        <end position="347"/>
    </location>
</feature>
<feature type="compositionally biased region" description="Acidic residues" evidence="6">
    <location>
        <begin position="320"/>
        <end position="347"/>
    </location>
</feature>
<dbReference type="EMBL" id="HBGG01000162">
    <property type="protein sequence ID" value="CAD9197863.1"/>
    <property type="molecule type" value="Transcribed_RNA"/>
</dbReference>
<protein>
    <submittedName>
        <fullName evidence="7">Uncharacterized protein</fullName>
    </submittedName>
</protein>
<comment type="similarity">
    <text evidence="5">Belongs to the Fanconi anemia protein FANCD2 family.</text>
</comment>
<evidence type="ECO:0000256" key="3">
    <source>
        <dbReference type="ARBA" id="ARBA00022843"/>
    </source>
</evidence>
<evidence type="ECO:0000256" key="6">
    <source>
        <dbReference type="SAM" id="MobiDB-lite"/>
    </source>
</evidence>
<dbReference type="GO" id="GO:0036297">
    <property type="term" value="P:interstrand cross-link repair"/>
    <property type="evidence" value="ECO:0007669"/>
    <property type="project" value="TreeGrafter"/>
</dbReference>
<comment type="subcellular location">
    <subcellularLocation>
        <location evidence="1">Nucleus</location>
    </subcellularLocation>
</comment>
<dbReference type="GO" id="GO:1990918">
    <property type="term" value="P:double-strand break repair involved in meiotic recombination"/>
    <property type="evidence" value="ECO:0007669"/>
    <property type="project" value="TreeGrafter"/>
</dbReference>
<accession>A0A7S1WYI7</accession>
<dbReference type="GO" id="GO:0007129">
    <property type="term" value="P:homologous chromosome pairing at meiosis"/>
    <property type="evidence" value="ECO:0007669"/>
    <property type="project" value="TreeGrafter"/>
</dbReference>